<dbReference type="InterPro" id="IPR036772">
    <property type="entry name" value="SRCR-like_dom_sf"/>
</dbReference>
<evidence type="ECO:0000256" key="1">
    <source>
        <dbReference type="ARBA" id="ARBA00022670"/>
    </source>
</evidence>
<dbReference type="Gene3D" id="3.10.250.10">
    <property type="entry name" value="SRCR-like domain"/>
    <property type="match status" value="1"/>
</dbReference>
<keyword evidence="3" id="KW-0720">Serine protease</keyword>
<dbReference type="PROSITE" id="PS50287">
    <property type="entry name" value="SRCR_2"/>
    <property type="match status" value="1"/>
</dbReference>
<proteinExistence type="predicted"/>
<dbReference type="InterPro" id="IPR001190">
    <property type="entry name" value="SRCR"/>
</dbReference>
<sequence length="207" mass="22327">MGGVLRRRSLLGAAWSLSAAWPFSPGARKTVLISLALGAVLAGAAAAVLLWRFVDSKCSVAGMECGSSGACVSASHWCDGVLHCPSGEDENRCVRLYGPSFILQVYSYQSKSWYPVCQDGWTEGHGRAACQDLGYRNSFFSSRGVADDSGATSFMKLNVSSGGRDLYQRLYHSDSCSSKMVVSLRCIGEWFALSVSPVQNRDLVFVQ</sequence>
<evidence type="ECO:0000313" key="9">
    <source>
        <dbReference type="Proteomes" id="UP001652624"/>
    </source>
</evidence>
<dbReference type="InterPro" id="IPR023415">
    <property type="entry name" value="LDLR_class-A_CS"/>
</dbReference>
<dbReference type="InterPro" id="IPR002172">
    <property type="entry name" value="LDrepeatLR_classA_rpt"/>
</dbReference>
<evidence type="ECO:0000256" key="6">
    <source>
        <dbReference type="PROSITE-ProRule" id="PRU00196"/>
    </source>
</evidence>
<keyword evidence="7" id="KW-0812">Transmembrane</keyword>
<protein>
    <submittedName>
        <fullName evidence="10">Transmembrane protease serine 2-like</fullName>
    </submittedName>
</protein>
<dbReference type="Pfam" id="PF15494">
    <property type="entry name" value="SRCR_2"/>
    <property type="match status" value="1"/>
</dbReference>
<gene>
    <name evidence="10" type="primary">LOC132536295</name>
</gene>
<evidence type="ECO:0000256" key="3">
    <source>
        <dbReference type="ARBA" id="ARBA00022825"/>
    </source>
</evidence>
<dbReference type="RefSeq" id="XP_060039902.1">
    <property type="nucleotide sequence ID" value="XM_060183919.1"/>
</dbReference>
<dbReference type="Gene3D" id="4.10.400.10">
    <property type="entry name" value="Low-density Lipoprotein Receptor"/>
    <property type="match status" value="1"/>
</dbReference>
<dbReference type="SUPFAM" id="SSF56487">
    <property type="entry name" value="SRCR-like"/>
    <property type="match status" value="1"/>
</dbReference>
<keyword evidence="4 5" id="KW-1015">Disulfide bond</keyword>
<dbReference type="SUPFAM" id="SSF57424">
    <property type="entry name" value="LDL receptor-like module"/>
    <property type="match status" value="1"/>
</dbReference>
<accession>A0ABM3WTK3</accession>
<evidence type="ECO:0000313" key="10">
    <source>
        <dbReference type="RefSeq" id="XP_060039902.1"/>
    </source>
</evidence>
<dbReference type="SMART" id="SM00202">
    <property type="entry name" value="SR"/>
    <property type="match status" value="1"/>
</dbReference>
<dbReference type="CDD" id="cd00112">
    <property type="entry name" value="LDLa"/>
    <property type="match status" value="1"/>
</dbReference>
<dbReference type="Proteomes" id="UP001652624">
    <property type="component" value="Unplaced"/>
</dbReference>
<feature type="disulfide bond" evidence="5">
    <location>
        <begin position="78"/>
        <end position="93"/>
    </location>
</feature>
<organism evidence="9 10">
    <name type="scientific">Erinaceus europaeus</name>
    <name type="common">Western European hedgehog</name>
    <dbReference type="NCBI Taxonomy" id="9365"/>
    <lineage>
        <taxon>Eukaryota</taxon>
        <taxon>Metazoa</taxon>
        <taxon>Chordata</taxon>
        <taxon>Craniata</taxon>
        <taxon>Vertebrata</taxon>
        <taxon>Euteleostomi</taxon>
        <taxon>Mammalia</taxon>
        <taxon>Eutheria</taxon>
        <taxon>Laurasiatheria</taxon>
        <taxon>Eulipotyphla</taxon>
        <taxon>Erinaceidae</taxon>
        <taxon>Erinaceinae</taxon>
        <taxon>Erinaceus</taxon>
    </lineage>
</organism>
<dbReference type="SMART" id="SM00192">
    <property type="entry name" value="LDLa"/>
    <property type="match status" value="1"/>
</dbReference>
<dbReference type="PROSITE" id="PS50068">
    <property type="entry name" value="LDLRA_2"/>
    <property type="match status" value="1"/>
</dbReference>
<keyword evidence="7" id="KW-1133">Transmembrane helix</keyword>
<dbReference type="InterPro" id="IPR036055">
    <property type="entry name" value="LDL_receptor-like_sf"/>
</dbReference>
<evidence type="ECO:0000256" key="4">
    <source>
        <dbReference type="ARBA" id="ARBA00023157"/>
    </source>
</evidence>
<evidence type="ECO:0000256" key="2">
    <source>
        <dbReference type="ARBA" id="ARBA00022801"/>
    </source>
</evidence>
<keyword evidence="9" id="KW-1185">Reference proteome</keyword>
<dbReference type="GeneID" id="132536295"/>
<evidence type="ECO:0000256" key="7">
    <source>
        <dbReference type="SAM" id="Phobius"/>
    </source>
</evidence>
<dbReference type="PROSITE" id="PS01209">
    <property type="entry name" value="LDLRA_1"/>
    <property type="match status" value="1"/>
</dbReference>
<feature type="domain" description="SRCR" evidence="8">
    <location>
        <begin position="94"/>
        <end position="187"/>
    </location>
</feature>
<evidence type="ECO:0000259" key="8">
    <source>
        <dbReference type="PROSITE" id="PS50287"/>
    </source>
</evidence>
<keyword evidence="1" id="KW-0645">Protease</keyword>
<name>A0ABM3WTK3_ERIEU</name>
<feature type="transmembrane region" description="Helical" evidence="7">
    <location>
        <begin position="32"/>
        <end position="54"/>
    </location>
</feature>
<keyword evidence="7" id="KW-0472">Membrane</keyword>
<comment type="caution">
    <text evidence="6">Lacks conserved residue(s) required for the propagation of feature annotation.</text>
</comment>
<reference evidence="10" key="1">
    <citation type="submission" date="2025-08" db="UniProtKB">
        <authorList>
            <consortium name="RefSeq"/>
        </authorList>
    </citation>
    <scope>IDENTIFICATION</scope>
</reference>
<keyword evidence="2" id="KW-0378">Hydrolase</keyword>
<evidence type="ECO:0000256" key="5">
    <source>
        <dbReference type="PROSITE-ProRule" id="PRU00124"/>
    </source>
</evidence>